<feature type="compositionally biased region" description="Polar residues" evidence="1">
    <location>
        <begin position="157"/>
        <end position="172"/>
    </location>
</feature>
<evidence type="ECO:0000313" key="3">
    <source>
        <dbReference type="Proteomes" id="UP000283841"/>
    </source>
</evidence>
<dbReference type="STRING" id="264951.A0A443HL95"/>
<accession>A0A443HL95</accession>
<proteinExistence type="predicted"/>
<dbReference type="VEuPathDB" id="FungiDB:C8Q69DRAFT_437028"/>
<dbReference type="AlphaFoldDB" id="A0A443HL95"/>
<protein>
    <submittedName>
        <fullName evidence="2">Uncharacterized protein</fullName>
    </submittedName>
</protein>
<dbReference type="GeneID" id="39597849"/>
<feature type="compositionally biased region" description="Polar residues" evidence="1">
    <location>
        <begin position="191"/>
        <end position="245"/>
    </location>
</feature>
<feature type="non-terminal residue" evidence="2">
    <location>
        <position position="675"/>
    </location>
</feature>
<evidence type="ECO:0000313" key="2">
    <source>
        <dbReference type="EMBL" id="RWQ92581.1"/>
    </source>
</evidence>
<dbReference type="EMBL" id="RCNU01000012">
    <property type="protein sequence ID" value="RWQ92581.1"/>
    <property type="molecule type" value="Genomic_DNA"/>
</dbReference>
<evidence type="ECO:0000256" key="1">
    <source>
        <dbReference type="SAM" id="MobiDB-lite"/>
    </source>
</evidence>
<comment type="caution">
    <text evidence="2">The sequence shown here is derived from an EMBL/GenBank/DDBJ whole genome shotgun (WGS) entry which is preliminary data.</text>
</comment>
<keyword evidence="3" id="KW-1185">Reference proteome</keyword>
<organism evidence="2 3">
    <name type="scientific">Byssochlamys spectabilis</name>
    <name type="common">Paecilomyces variotii</name>
    <dbReference type="NCBI Taxonomy" id="264951"/>
    <lineage>
        <taxon>Eukaryota</taxon>
        <taxon>Fungi</taxon>
        <taxon>Dikarya</taxon>
        <taxon>Ascomycota</taxon>
        <taxon>Pezizomycotina</taxon>
        <taxon>Eurotiomycetes</taxon>
        <taxon>Eurotiomycetidae</taxon>
        <taxon>Eurotiales</taxon>
        <taxon>Thermoascaceae</taxon>
        <taxon>Paecilomyces</taxon>
    </lineage>
</organism>
<sequence>MPPRRSRNPSRDYEDPPVRYPLYNLGLLPDPPDNWLLWNEDKRAFCGGRRVSRAKAKELADFHFWGINPGIEGRDSTERLMVALRKLMYYQSAHHRPPEYSEFLNTQRDAGPRLLDPNLVPQPLPISRFFSLLPQDAQAGALSQIDIARLTERQRLYPSTRSGTATRGSELNRSPLGSPEITMADAGPISGRNSISGSLTSSQINTQRPISQDSMGQGELSQQASNPLQSSSPYTTGQLRSSGISNNTDIVTEEIQRAIMRITYRDLERHASALPRGLHPQSIATNEEHLLQVQQRISPMAGAVRLSSIEGSSFRIDPNGINYAYRGRGPVWRNNSCAVDCVIVAGRLLDAGCTNKDRASPEWERSLTILERAYIQAINIDWDILSREQSMDTRDRFWEILAGNIPGMEVGIPSPPTSIWEESTKSFEQFKFSYTEEISYCSCRRMGNSRRTYAHRSVSPAFIPADQNGVSMETLVQRSFRSHRGICRYCRKGIAIRSRTFHQLPLRMVVELHKDARPRNHTANITIEYKDRDGQDQKATYRWLGGIYRTTSGRYINELGEEVDSYHFRVYWTDVERGEVDTHEIRMYDGMENLGLIAGNIAPSHRDERVPEKWWKDQSIPLLFYERVLNPESEVLSAAKDTIMNMIDVKENNGLIMQQLCQWRPSNMPANPIPP</sequence>
<name>A0A443HL95_BYSSP</name>
<dbReference type="RefSeq" id="XP_028482226.1">
    <property type="nucleotide sequence ID" value="XM_028628572.1"/>
</dbReference>
<feature type="region of interest" description="Disordered" evidence="1">
    <location>
        <begin position="156"/>
        <end position="245"/>
    </location>
</feature>
<dbReference type="Proteomes" id="UP000283841">
    <property type="component" value="Unassembled WGS sequence"/>
</dbReference>
<gene>
    <name evidence="2" type="ORF">C8Q69DRAFT_437028</name>
</gene>
<reference evidence="2 3" key="1">
    <citation type="journal article" date="2018" name="Front. Microbiol.">
        <title>Genomic and genetic insights into a cosmopolitan fungus, Paecilomyces variotii (Eurotiales).</title>
        <authorList>
            <person name="Urquhart A.S."/>
            <person name="Mondo S.J."/>
            <person name="Makela M.R."/>
            <person name="Hane J.K."/>
            <person name="Wiebenga A."/>
            <person name="He G."/>
            <person name="Mihaltcheva S."/>
            <person name="Pangilinan J."/>
            <person name="Lipzen A."/>
            <person name="Barry K."/>
            <person name="de Vries R.P."/>
            <person name="Grigoriev I.V."/>
            <person name="Idnurm A."/>
        </authorList>
    </citation>
    <scope>NUCLEOTIDE SEQUENCE [LARGE SCALE GENOMIC DNA]</scope>
    <source>
        <strain evidence="2 3">CBS 101075</strain>
    </source>
</reference>